<dbReference type="EMBL" id="BMAO01031894">
    <property type="protein sequence ID" value="GFQ78384.1"/>
    <property type="molecule type" value="Genomic_DNA"/>
</dbReference>
<proteinExistence type="predicted"/>
<organism evidence="1 2">
    <name type="scientific">Trichonephila clavata</name>
    <name type="common">Joro spider</name>
    <name type="synonym">Nephila clavata</name>
    <dbReference type="NCBI Taxonomy" id="2740835"/>
    <lineage>
        <taxon>Eukaryota</taxon>
        <taxon>Metazoa</taxon>
        <taxon>Ecdysozoa</taxon>
        <taxon>Arthropoda</taxon>
        <taxon>Chelicerata</taxon>
        <taxon>Arachnida</taxon>
        <taxon>Araneae</taxon>
        <taxon>Araneomorphae</taxon>
        <taxon>Entelegynae</taxon>
        <taxon>Araneoidea</taxon>
        <taxon>Nephilidae</taxon>
        <taxon>Trichonephila</taxon>
    </lineage>
</organism>
<name>A0A8X6H2A1_TRICU</name>
<sequence length="134" mass="15562">MLLIFLRTGSERDGQRGVQAISLDVPYPQCWREGFHRVRDRAHFSSGRSKGDIKMEKFLLLEMIFNFLWHSLGIIVLRDECSVEGKRASNLARVRNTFRGNIVLGTGRLDIKSFHYDEDKSFGLQILKFLTMRV</sequence>
<gene>
    <name evidence="1" type="ORF">TNCT_474751</name>
</gene>
<evidence type="ECO:0000313" key="2">
    <source>
        <dbReference type="Proteomes" id="UP000887116"/>
    </source>
</evidence>
<reference evidence="1" key="1">
    <citation type="submission" date="2020-07" db="EMBL/GenBank/DDBJ databases">
        <title>Multicomponent nature underlies the extraordinary mechanical properties of spider dragline silk.</title>
        <authorList>
            <person name="Kono N."/>
            <person name="Nakamura H."/>
            <person name="Mori M."/>
            <person name="Yoshida Y."/>
            <person name="Ohtoshi R."/>
            <person name="Malay A.D."/>
            <person name="Moran D.A.P."/>
            <person name="Tomita M."/>
            <person name="Numata K."/>
            <person name="Arakawa K."/>
        </authorList>
    </citation>
    <scope>NUCLEOTIDE SEQUENCE</scope>
</reference>
<evidence type="ECO:0000313" key="1">
    <source>
        <dbReference type="EMBL" id="GFQ78384.1"/>
    </source>
</evidence>
<protein>
    <submittedName>
        <fullName evidence="1">Uncharacterized protein</fullName>
    </submittedName>
</protein>
<comment type="caution">
    <text evidence="1">The sequence shown here is derived from an EMBL/GenBank/DDBJ whole genome shotgun (WGS) entry which is preliminary data.</text>
</comment>
<dbReference type="Proteomes" id="UP000887116">
    <property type="component" value="Unassembled WGS sequence"/>
</dbReference>
<accession>A0A8X6H2A1</accession>
<keyword evidence="2" id="KW-1185">Reference proteome</keyword>
<dbReference type="AlphaFoldDB" id="A0A8X6H2A1"/>